<gene>
    <name evidence="2" type="ORF">METZ01_LOCUS391400</name>
</gene>
<organism evidence="2">
    <name type="scientific">marine metagenome</name>
    <dbReference type="NCBI Taxonomy" id="408172"/>
    <lineage>
        <taxon>unclassified sequences</taxon>
        <taxon>metagenomes</taxon>
        <taxon>ecological metagenomes</taxon>
    </lineage>
</organism>
<evidence type="ECO:0000256" key="1">
    <source>
        <dbReference type="SAM" id="MobiDB-lite"/>
    </source>
</evidence>
<sequence length="165" mass="17879">MAKIKAKFILAFTILLMTVADSGYGQTVLGERSDIYNAKATSGTISIDLNCYNDDDRITIYYPPRTHAGSQQLYDWNGTTNFGQPRKITNLSFGPGSSTYVEIVINEGRTPAVVKWDYTGTITGTGQTPVPANRDPLKFPPPPANVPGVKGSTGVIVGRPRPRSQ</sequence>
<feature type="region of interest" description="Disordered" evidence="1">
    <location>
        <begin position="138"/>
        <end position="165"/>
    </location>
</feature>
<accession>A0A382UWA6</accession>
<feature type="non-terminal residue" evidence="2">
    <location>
        <position position="165"/>
    </location>
</feature>
<dbReference type="AlphaFoldDB" id="A0A382UWA6"/>
<proteinExistence type="predicted"/>
<evidence type="ECO:0000313" key="2">
    <source>
        <dbReference type="EMBL" id="SVD38546.1"/>
    </source>
</evidence>
<dbReference type="EMBL" id="UINC01147302">
    <property type="protein sequence ID" value="SVD38546.1"/>
    <property type="molecule type" value="Genomic_DNA"/>
</dbReference>
<reference evidence="2" key="1">
    <citation type="submission" date="2018-05" db="EMBL/GenBank/DDBJ databases">
        <authorList>
            <person name="Lanie J.A."/>
            <person name="Ng W.-L."/>
            <person name="Kazmierczak K.M."/>
            <person name="Andrzejewski T.M."/>
            <person name="Davidsen T.M."/>
            <person name="Wayne K.J."/>
            <person name="Tettelin H."/>
            <person name="Glass J.I."/>
            <person name="Rusch D."/>
            <person name="Podicherti R."/>
            <person name="Tsui H.-C.T."/>
            <person name="Winkler M.E."/>
        </authorList>
    </citation>
    <scope>NUCLEOTIDE SEQUENCE</scope>
</reference>
<protein>
    <submittedName>
        <fullName evidence="2">Uncharacterized protein</fullName>
    </submittedName>
</protein>
<name>A0A382UWA6_9ZZZZ</name>